<protein>
    <submittedName>
        <fullName evidence="2">Uncharacterized protein</fullName>
    </submittedName>
</protein>
<comment type="caution">
    <text evidence="2">The sequence shown here is derived from an EMBL/GenBank/DDBJ whole genome shotgun (WGS) entry which is preliminary data.</text>
</comment>
<evidence type="ECO:0000256" key="1">
    <source>
        <dbReference type="SAM" id="Phobius"/>
    </source>
</evidence>
<keyword evidence="1" id="KW-0812">Transmembrane</keyword>
<keyword evidence="1" id="KW-1133">Transmembrane helix</keyword>
<dbReference type="EMBL" id="JAAVJC010000018">
    <property type="protein sequence ID" value="NJQ14200.1"/>
    <property type="molecule type" value="Genomic_DNA"/>
</dbReference>
<dbReference type="Proteomes" id="UP000727056">
    <property type="component" value="Unassembled WGS sequence"/>
</dbReference>
<reference evidence="2 3" key="1">
    <citation type="submission" date="2020-03" db="EMBL/GenBank/DDBJ databases">
        <title>Draft genome of Streptomyces sp. ventii, isolated from the Axial Seamount in the Pacific Ocean, and resequencing of the two type strains Streptomyces lonarensis strain NCL 716 and Streptomyces bohaiensis strain 11A07.</title>
        <authorList>
            <person name="Loughran R.M."/>
            <person name="Pfannmuller K.M."/>
            <person name="Wasson B.J."/>
            <person name="Deadmond M.C."/>
            <person name="Paddock B.E."/>
            <person name="Koyack M.J."/>
            <person name="Gallegos D.A."/>
            <person name="Mitchell E.A."/>
            <person name="Ushijima B."/>
            <person name="Saw J.H."/>
            <person name="Mcphail K.L."/>
            <person name="Videau P."/>
        </authorList>
    </citation>
    <scope>NUCLEOTIDE SEQUENCE [LARGE SCALE GENOMIC DNA]</scope>
    <source>
        <strain evidence="2 3">11A07</strain>
    </source>
</reference>
<proteinExistence type="predicted"/>
<keyword evidence="1" id="KW-0472">Membrane</keyword>
<keyword evidence="3" id="KW-1185">Reference proteome</keyword>
<accession>A0ABX1C9B9</accession>
<evidence type="ECO:0000313" key="2">
    <source>
        <dbReference type="EMBL" id="NJQ14200.1"/>
    </source>
</evidence>
<organism evidence="2 3">
    <name type="scientific">Streptomyces bohaiensis</name>
    <dbReference type="NCBI Taxonomy" id="1431344"/>
    <lineage>
        <taxon>Bacteria</taxon>
        <taxon>Bacillati</taxon>
        <taxon>Actinomycetota</taxon>
        <taxon>Actinomycetes</taxon>
        <taxon>Kitasatosporales</taxon>
        <taxon>Streptomycetaceae</taxon>
        <taxon>Streptomyces</taxon>
    </lineage>
</organism>
<dbReference type="RefSeq" id="WP_168087032.1">
    <property type="nucleotide sequence ID" value="NZ_BHZH01000681.1"/>
</dbReference>
<evidence type="ECO:0000313" key="3">
    <source>
        <dbReference type="Proteomes" id="UP000727056"/>
    </source>
</evidence>
<sequence length="92" mass="9852">MIGIGGLMALAAALGYLAGRARPAVHAGDAAVDWADTVSARRGRRDPRWWAAQVVYAVGIGWMFAAHPRRTLANIRANRARKSRSAPIDTTA</sequence>
<feature type="transmembrane region" description="Helical" evidence="1">
    <location>
        <begin position="47"/>
        <end position="66"/>
    </location>
</feature>
<name>A0ABX1C9B9_9ACTN</name>
<gene>
    <name evidence="2" type="ORF">HCN52_04425</name>
</gene>